<dbReference type="InterPro" id="IPR025325">
    <property type="entry name" value="DUF4231"/>
</dbReference>
<reference evidence="2 3" key="2">
    <citation type="journal article" date="2022" name="Mar. Drugs">
        <title>Bioassay-Guided Fractionation Leads to the Detection of Cholic Acid Generated by the Rare Thalassomonas sp.</title>
        <authorList>
            <person name="Pheiffer F."/>
            <person name="Schneider Y.K."/>
            <person name="Hansen E.H."/>
            <person name="Andersen J.H."/>
            <person name="Isaksson J."/>
            <person name="Busche T."/>
            <person name="R C."/>
            <person name="Kalinowski J."/>
            <person name="Zyl L.V."/>
            <person name="Trindade M."/>
        </authorList>
    </citation>
    <scope>NUCLEOTIDE SEQUENCE [LARGE SCALE GENOMIC DNA]</scope>
    <source>
        <strain evidence="2 3">XOM25</strain>
    </source>
</reference>
<name>A0AAF0CCK9_9GAMM</name>
<keyword evidence="3" id="KW-1185">Reference proteome</keyword>
<feature type="transmembrane region" description="Helical" evidence="1">
    <location>
        <begin position="34"/>
        <end position="52"/>
    </location>
</feature>
<dbReference type="Proteomes" id="UP000032352">
    <property type="component" value="Chromosome"/>
</dbReference>
<accession>A0AAF0CCK9</accession>
<dbReference type="Pfam" id="PF14015">
    <property type="entry name" value="DUF4231"/>
    <property type="match status" value="1"/>
</dbReference>
<protein>
    <submittedName>
        <fullName evidence="2">DUF4231 domain-containing protein</fullName>
    </submittedName>
</protein>
<evidence type="ECO:0000313" key="3">
    <source>
        <dbReference type="Proteomes" id="UP000032352"/>
    </source>
</evidence>
<dbReference type="KEGG" id="tvd:SG34_011500"/>
<sequence length="151" mass="17834">MAEINEEDYLQQRLEDQVNWYDKKSSQNQHWYKSLQLVQILCSTFIMFLSGMSGQLPYSHWLLSLCSMLMAIATAVLSLNKYHDKWIEYRTTSETLKHEKYLYLANVEPYHQADKFPLLVTRVEFIISSQNSNWTKVQHSKAKERPGENPV</sequence>
<dbReference type="EMBL" id="CP059733">
    <property type="protein sequence ID" value="WDE07454.1"/>
    <property type="molecule type" value="Genomic_DNA"/>
</dbReference>
<dbReference type="RefSeq" id="WP_053046537.1">
    <property type="nucleotide sequence ID" value="NZ_CP059733.1"/>
</dbReference>
<organism evidence="2 3">
    <name type="scientific">Thalassomonas viridans</name>
    <dbReference type="NCBI Taxonomy" id="137584"/>
    <lineage>
        <taxon>Bacteria</taxon>
        <taxon>Pseudomonadati</taxon>
        <taxon>Pseudomonadota</taxon>
        <taxon>Gammaproteobacteria</taxon>
        <taxon>Alteromonadales</taxon>
        <taxon>Colwelliaceae</taxon>
        <taxon>Thalassomonas</taxon>
    </lineage>
</organism>
<evidence type="ECO:0000313" key="2">
    <source>
        <dbReference type="EMBL" id="WDE07454.1"/>
    </source>
</evidence>
<gene>
    <name evidence="2" type="ORF">SG34_011500</name>
</gene>
<dbReference type="NCBIfam" id="NF033634">
    <property type="entry name" value="SLATT_1"/>
    <property type="match status" value="1"/>
</dbReference>
<reference evidence="2 3" key="1">
    <citation type="journal article" date="2015" name="Genome Announc.">
        <title>Draft Genome Sequences of Marine Isolates of Thalassomonas viridans and Thalassomonas actiniarum.</title>
        <authorList>
            <person name="Olonade I."/>
            <person name="van Zyl L.J."/>
            <person name="Trindade M."/>
        </authorList>
    </citation>
    <scope>NUCLEOTIDE SEQUENCE [LARGE SCALE GENOMIC DNA]</scope>
    <source>
        <strain evidence="2 3">XOM25</strain>
    </source>
</reference>
<proteinExistence type="predicted"/>
<keyword evidence="1" id="KW-0812">Transmembrane</keyword>
<evidence type="ECO:0000256" key="1">
    <source>
        <dbReference type="SAM" id="Phobius"/>
    </source>
</evidence>
<keyword evidence="1" id="KW-1133">Transmembrane helix</keyword>
<feature type="transmembrane region" description="Helical" evidence="1">
    <location>
        <begin position="58"/>
        <end position="80"/>
    </location>
</feature>
<dbReference type="AlphaFoldDB" id="A0AAF0CCK9"/>
<keyword evidence="1" id="KW-0472">Membrane</keyword>